<evidence type="ECO:0000313" key="3">
    <source>
        <dbReference type="Proteomes" id="UP001278766"/>
    </source>
</evidence>
<organism evidence="2 3">
    <name type="scientific">Chaetomium fimeti</name>
    <dbReference type="NCBI Taxonomy" id="1854472"/>
    <lineage>
        <taxon>Eukaryota</taxon>
        <taxon>Fungi</taxon>
        <taxon>Dikarya</taxon>
        <taxon>Ascomycota</taxon>
        <taxon>Pezizomycotina</taxon>
        <taxon>Sordariomycetes</taxon>
        <taxon>Sordariomycetidae</taxon>
        <taxon>Sordariales</taxon>
        <taxon>Chaetomiaceae</taxon>
        <taxon>Chaetomium</taxon>
    </lineage>
</organism>
<protein>
    <submittedName>
        <fullName evidence="2">Uncharacterized protein</fullName>
    </submittedName>
</protein>
<dbReference type="RefSeq" id="XP_062662785.1">
    <property type="nucleotide sequence ID" value="XM_062803238.1"/>
</dbReference>
<proteinExistence type="predicted"/>
<dbReference type="Proteomes" id="UP001278766">
    <property type="component" value="Unassembled WGS sequence"/>
</dbReference>
<comment type="caution">
    <text evidence="2">The sequence shown here is derived from an EMBL/GenBank/DDBJ whole genome shotgun (WGS) entry which is preliminary data.</text>
</comment>
<reference evidence="2" key="2">
    <citation type="submission" date="2023-06" db="EMBL/GenBank/DDBJ databases">
        <authorList>
            <consortium name="Lawrence Berkeley National Laboratory"/>
            <person name="Haridas S."/>
            <person name="Hensen N."/>
            <person name="Bonometti L."/>
            <person name="Westerberg I."/>
            <person name="Brannstrom I.O."/>
            <person name="Guillou S."/>
            <person name="Cros-Aarteil S."/>
            <person name="Calhoun S."/>
            <person name="Kuo A."/>
            <person name="Mondo S."/>
            <person name="Pangilinan J."/>
            <person name="Riley R."/>
            <person name="Labutti K."/>
            <person name="Andreopoulos B."/>
            <person name="Lipzen A."/>
            <person name="Chen C."/>
            <person name="Yanf M."/>
            <person name="Daum C."/>
            <person name="Ng V."/>
            <person name="Clum A."/>
            <person name="Steindorff A."/>
            <person name="Ohm R."/>
            <person name="Martin F."/>
            <person name="Silar P."/>
            <person name="Natvig D."/>
            <person name="Lalanne C."/>
            <person name="Gautier V."/>
            <person name="Ament-Velasquez S.L."/>
            <person name="Kruys A."/>
            <person name="Hutchinson M.I."/>
            <person name="Powell A.J."/>
            <person name="Barry K."/>
            <person name="Miller A.N."/>
            <person name="Grigoriev I.V."/>
            <person name="Debuchy R."/>
            <person name="Gladieux P."/>
            <person name="Thoren M.H."/>
            <person name="Johannesson H."/>
        </authorList>
    </citation>
    <scope>NUCLEOTIDE SEQUENCE</scope>
    <source>
        <strain evidence="2">CBS 168.71</strain>
    </source>
</reference>
<evidence type="ECO:0000313" key="2">
    <source>
        <dbReference type="EMBL" id="KAK3299271.1"/>
    </source>
</evidence>
<keyword evidence="3" id="KW-1185">Reference proteome</keyword>
<feature type="compositionally biased region" description="Gly residues" evidence="1">
    <location>
        <begin position="160"/>
        <end position="169"/>
    </location>
</feature>
<dbReference type="AlphaFoldDB" id="A0AAE0HP60"/>
<feature type="region of interest" description="Disordered" evidence="1">
    <location>
        <begin position="134"/>
        <end position="169"/>
    </location>
</feature>
<evidence type="ECO:0000256" key="1">
    <source>
        <dbReference type="SAM" id="MobiDB-lite"/>
    </source>
</evidence>
<reference evidence="2" key="1">
    <citation type="journal article" date="2023" name="Mol. Phylogenet. Evol.">
        <title>Genome-scale phylogeny and comparative genomics of the fungal order Sordariales.</title>
        <authorList>
            <person name="Hensen N."/>
            <person name="Bonometti L."/>
            <person name="Westerberg I."/>
            <person name="Brannstrom I.O."/>
            <person name="Guillou S."/>
            <person name="Cros-Aarteil S."/>
            <person name="Calhoun S."/>
            <person name="Haridas S."/>
            <person name="Kuo A."/>
            <person name="Mondo S."/>
            <person name="Pangilinan J."/>
            <person name="Riley R."/>
            <person name="LaButti K."/>
            <person name="Andreopoulos B."/>
            <person name="Lipzen A."/>
            <person name="Chen C."/>
            <person name="Yan M."/>
            <person name="Daum C."/>
            <person name="Ng V."/>
            <person name="Clum A."/>
            <person name="Steindorff A."/>
            <person name="Ohm R.A."/>
            <person name="Martin F."/>
            <person name="Silar P."/>
            <person name="Natvig D.O."/>
            <person name="Lalanne C."/>
            <person name="Gautier V."/>
            <person name="Ament-Velasquez S.L."/>
            <person name="Kruys A."/>
            <person name="Hutchinson M.I."/>
            <person name="Powell A.J."/>
            <person name="Barry K."/>
            <person name="Miller A.N."/>
            <person name="Grigoriev I.V."/>
            <person name="Debuchy R."/>
            <person name="Gladieux P."/>
            <person name="Hiltunen Thoren M."/>
            <person name="Johannesson H."/>
        </authorList>
    </citation>
    <scope>NUCLEOTIDE SEQUENCE</scope>
    <source>
        <strain evidence="2">CBS 168.71</strain>
    </source>
</reference>
<name>A0AAE0HP60_9PEZI</name>
<dbReference type="EMBL" id="JAUEPN010000002">
    <property type="protein sequence ID" value="KAK3299271.1"/>
    <property type="molecule type" value="Genomic_DNA"/>
</dbReference>
<accession>A0AAE0HP60</accession>
<gene>
    <name evidence="2" type="ORF">B0H64DRAFT_387933</name>
</gene>
<dbReference type="GeneID" id="87840186"/>
<sequence length="169" mass="18851">MCRETFWQLPCGHPRTIHMFCEEFSFKPGPLDQPLPCIRLTRTEGHLASIYAFCTHPGCQYQGLGWWCCSCKQRNVGSQWAGVCSNTPTHIIANRRPDMRIEPGCGHCRCVQCQSDPTHLLIIGTAEELITGHNNDDYQGVDEDKDVNSGQKDSKDDGNEGAGRRQGGN</sequence>